<sequence length="106" mass="11841">MPPPPPEPEPEPVVIHAWSAPRSLSTSLMYSFAQRDDMEVLDEPLYANFLRVTGVDRPYREELLSNMCRILMVTKLSVKSFLGQGRENIVTASTLQSSASLTCQVT</sequence>
<dbReference type="PANTHER" id="PTHR42743">
    <property type="entry name" value="AMINO-ACID AMINOTRANSFERASE"/>
    <property type="match status" value="1"/>
</dbReference>
<evidence type="ECO:0000313" key="2">
    <source>
        <dbReference type="EMBL" id="BAH92157.1"/>
    </source>
</evidence>
<dbReference type="KEGG" id="dosa:Os03g0359100"/>
<name>A0A0P0VYF4_ORYSJ</name>
<dbReference type="PANTHER" id="PTHR42743:SF11">
    <property type="entry name" value="AMINODEOXYCHORISMATE LYASE"/>
    <property type="match status" value="1"/>
</dbReference>
<accession>A0A0P0VYF4</accession>
<gene>
    <name evidence="2" type="ordered locus">Os03g0359100</name>
</gene>
<comment type="similarity">
    <text evidence="1">Belongs to the class-IV pyridoxal-phosphate-dependent aminotransferase family.</text>
</comment>
<organism evidence="2 3">
    <name type="scientific">Oryza sativa subsp. japonica</name>
    <name type="common">Rice</name>
    <dbReference type="NCBI Taxonomy" id="39947"/>
    <lineage>
        <taxon>Eukaryota</taxon>
        <taxon>Viridiplantae</taxon>
        <taxon>Streptophyta</taxon>
        <taxon>Embryophyta</taxon>
        <taxon>Tracheophyta</taxon>
        <taxon>Spermatophyta</taxon>
        <taxon>Magnoliopsida</taxon>
        <taxon>Liliopsida</taxon>
        <taxon>Poales</taxon>
        <taxon>Poaceae</taxon>
        <taxon>BOP clade</taxon>
        <taxon>Oryzoideae</taxon>
        <taxon>Oryzeae</taxon>
        <taxon>Oryzinae</taxon>
        <taxon>Oryza</taxon>
        <taxon>Oryza sativa</taxon>
    </lineage>
</organism>
<dbReference type="Gramene" id="Os03t0359100-02">
    <property type="protein sequence ID" value="Os03t0359100-02"/>
    <property type="gene ID" value="Os03g0359100"/>
</dbReference>
<dbReference type="InterPro" id="IPR050571">
    <property type="entry name" value="Class-IV_PLP-Dep_Aminotrnsfr"/>
</dbReference>
<dbReference type="Proteomes" id="UP000000763">
    <property type="component" value="Chromosome 3"/>
</dbReference>
<dbReference type="EMBL" id="AP008209">
    <property type="protein sequence ID" value="BAH92157.1"/>
    <property type="molecule type" value="Genomic_DNA"/>
</dbReference>
<proteinExistence type="inferred from homology"/>
<dbReference type="AlphaFoldDB" id="A0A0P0VYF4"/>
<protein>
    <submittedName>
        <fullName evidence="2">Os03g0359100 protein</fullName>
    </submittedName>
</protein>
<reference evidence="2 3" key="1">
    <citation type="journal article" date="2005" name="Nature">
        <title>The map-based sequence of the rice genome.</title>
        <authorList>
            <consortium name="International rice genome sequencing project (IRGSP)"/>
            <person name="Matsumoto T."/>
            <person name="Wu J."/>
            <person name="Kanamori H."/>
            <person name="Katayose Y."/>
            <person name="Fujisawa M."/>
            <person name="Namiki N."/>
            <person name="Mizuno H."/>
            <person name="Yamamoto K."/>
            <person name="Antonio B.A."/>
            <person name="Baba T."/>
            <person name="Sakata K."/>
            <person name="Nagamura Y."/>
            <person name="Aoki H."/>
            <person name="Arikawa K."/>
            <person name="Arita K."/>
            <person name="Bito T."/>
            <person name="Chiden Y."/>
            <person name="Fujitsuka N."/>
            <person name="Fukunaka R."/>
            <person name="Hamada M."/>
            <person name="Harada C."/>
            <person name="Hayashi A."/>
            <person name="Hijishita S."/>
            <person name="Honda M."/>
            <person name="Hosokawa S."/>
            <person name="Ichikawa Y."/>
            <person name="Idonuma A."/>
            <person name="Iijima M."/>
            <person name="Ikeda M."/>
            <person name="Ikeno M."/>
            <person name="Ito K."/>
            <person name="Ito S."/>
            <person name="Ito T."/>
            <person name="Ito Y."/>
            <person name="Ito Y."/>
            <person name="Iwabuchi A."/>
            <person name="Kamiya K."/>
            <person name="Karasawa W."/>
            <person name="Kurita K."/>
            <person name="Katagiri S."/>
            <person name="Kikuta A."/>
            <person name="Kobayashi H."/>
            <person name="Kobayashi N."/>
            <person name="Machita K."/>
            <person name="Maehara T."/>
            <person name="Masukawa M."/>
            <person name="Mizubayashi T."/>
            <person name="Mukai Y."/>
            <person name="Nagasaki H."/>
            <person name="Nagata Y."/>
            <person name="Naito S."/>
            <person name="Nakashima M."/>
            <person name="Nakama Y."/>
            <person name="Nakamichi Y."/>
            <person name="Nakamura M."/>
            <person name="Meguro A."/>
            <person name="Negishi M."/>
            <person name="Ohta I."/>
            <person name="Ohta T."/>
            <person name="Okamoto M."/>
            <person name="Ono N."/>
            <person name="Saji S."/>
            <person name="Sakaguchi M."/>
            <person name="Sakai K."/>
            <person name="Shibata M."/>
            <person name="Shimokawa T."/>
            <person name="Song J."/>
            <person name="Takazaki Y."/>
            <person name="Terasawa K."/>
            <person name="Tsugane M."/>
            <person name="Tsuji K."/>
            <person name="Ueda S."/>
            <person name="Waki K."/>
            <person name="Yamagata H."/>
            <person name="Yamamoto M."/>
            <person name="Yamamoto S."/>
            <person name="Yamane H."/>
            <person name="Yoshiki S."/>
            <person name="Yoshihara R."/>
            <person name="Yukawa K."/>
            <person name="Zhong H."/>
            <person name="Yano M."/>
            <person name="Yuan Q."/>
            <person name="Ouyang S."/>
            <person name="Liu J."/>
            <person name="Jones K.M."/>
            <person name="Gansberger K."/>
            <person name="Moffat K."/>
            <person name="Hill J."/>
            <person name="Bera J."/>
            <person name="Fadrosh D."/>
            <person name="Jin S."/>
            <person name="Johri S."/>
            <person name="Kim M."/>
            <person name="Overton L."/>
            <person name="Reardon M."/>
            <person name="Tsitrin T."/>
            <person name="Vuong H."/>
            <person name="Weaver B."/>
            <person name="Ciecko A."/>
            <person name="Tallon L."/>
            <person name="Jackson J."/>
            <person name="Pai G."/>
            <person name="Aken S.V."/>
            <person name="Utterback T."/>
            <person name="Reidmuller S."/>
            <person name="Feldblyum T."/>
            <person name="Hsiao J."/>
            <person name="Zismann V."/>
            <person name="Iobst S."/>
            <person name="de Vazeille A.R."/>
            <person name="Buell C.R."/>
            <person name="Ying K."/>
            <person name="Li Y."/>
            <person name="Lu T."/>
            <person name="Huang Y."/>
            <person name="Zhao Q."/>
            <person name="Feng Q."/>
            <person name="Zhang L."/>
            <person name="Zhu J."/>
            <person name="Weng Q."/>
            <person name="Mu J."/>
            <person name="Lu Y."/>
            <person name="Fan D."/>
            <person name="Liu Y."/>
            <person name="Guan J."/>
            <person name="Zhang Y."/>
            <person name="Yu S."/>
            <person name="Liu X."/>
            <person name="Zhang Y."/>
            <person name="Hong G."/>
            <person name="Han B."/>
            <person name="Choisne N."/>
            <person name="Demange N."/>
            <person name="Orjeda G."/>
            <person name="Samain S."/>
            <person name="Cattolico L."/>
            <person name="Pelletier E."/>
            <person name="Couloux A."/>
            <person name="Segurens B."/>
            <person name="Wincker P."/>
            <person name="D'Hont A."/>
            <person name="Scarpelli C."/>
            <person name="Weissenbach J."/>
            <person name="Salanoubat M."/>
            <person name="Quetier F."/>
            <person name="Yu Y."/>
            <person name="Kim H.R."/>
            <person name="Rambo T."/>
            <person name="Currie J."/>
            <person name="Collura K."/>
            <person name="Luo M."/>
            <person name="Yang T."/>
            <person name="Ammiraju J.S.S."/>
            <person name="Engler F."/>
            <person name="Soderlund C."/>
            <person name="Wing R.A."/>
            <person name="Palmer L.E."/>
            <person name="de la Bastide M."/>
            <person name="Spiegel L."/>
            <person name="Nascimento L."/>
            <person name="Zutavern T."/>
            <person name="O'Shaughnessy A."/>
            <person name="Dike S."/>
            <person name="Dedhia N."/>
            <person name="Preston R."/>
            <person name="Balija V."/>
            <person name="McCombie W.R."/>
            <person name="Chow T."/>
            <person name="Chen H."/>
            <person name="Chung M."/>
            <person name="Chen C."/>
            <person name="Shaw J."/>
            <person name="Wu H."/>
            <person name="Hsiao K."/>
            <person name="Chao Y."/>
            <person name="Chu M."/>
            <person name="Cheng C."/>
            <person name="Hour A."/>
            <person name="Lee P."/>
            <person name="Lin S."/>
            <person name="Lin Y."/>
            <person name="Liou J."/>
            <person name="Liu S."/>
            <person name="Hsing Y."/>
            <person name="Raghuvanshi S."/>
            <person name="Mohanty A."/>
            <person name="Bharti A.K."/>
            <person name="Gaur A."/>
            <person name="Gupta V."/>
            <person name="Kumar D."/>
            <person name="Ravi V."/>
            <person name="Vij S."/>
            <person name="Kapur A."/>
            <person name="Khurana P."/>
            <person name="Khurana P."/>
            <person name="Khurana J.P."/>
            <person name="Tyagi A.K."/>
            <person name="Gaikwad K."/>
            <person name="Singh A."/>
            <person name="Dalal V."/>
            <person name="Srivastava S."/>
            <person name="Dixit A."/>
            <person name="Pal A.K."/>
            <person name="Ghazi I.A."/>
            <person name="Yadav M."/>
            <person name="Pandit A."/>
            <person name="Bhargava A."/>
            <person name="Sureshbabu K."/>
            <person name="Batra K."/>
            <person name="Sharma T.R."/>
            <person name="Mohapatra T."/>
            <person name="Singh N.K."/>
            <person name="Messing J."/>
            <person name="Nelson A.B."/>
            <person name="Fuks G."/>
            <person name="Kavchok S."/>
            <person name="Keizer G."/>
            <person name="Linton E."/>
            <person name="Llaca V."/>
            <person name="Song R."/>
            <person name="Tanyolac B."/>
            <person name="Young S."/>
            <person name="Ho-Il K."/>
            <person name="Hahn J.H."/>
            <person name="Sangsakoo G."/>
            <person name="Vanavichit A."/>
            <person name="de Mattos Luiz.A.T."/>
            <person name="Zimmer P.D."/>
            <person name="Malone G."/>
            <person name="Dellagostin O."/>
            <person name="de Oliveira A.C."/>
            <person name="Bevan M."/>
            <person name="Bancroft I."/>
            <person name="Minx P."/>
            <person name="Cordum H."/>
            <person name="Wilson R."/>
            <person name="Cheng Z."/>
            <person name="Jin W."/>
            <person name="Jiang J."/>
            <person name="Leong S.A."/>
            <person name="Iwama H."/>
            <person name="Gojobori T."/>
            <person name="Itoh T."/>
            <person name="Niimura Y."/>
            <person name="Fujii Y."/>
            <person name="Habara T."/>
            <person name="Sakai H."/>
            <person name="Sato Y."/>
            <person name="Wilson G."/>
            <person name="Kumar K."/>
            <person name="McCouch S."/>
            <person name="Juretic N."/>
            <person name="Hoen D."/>
            <person name="Wright S."/>
            <person name="Bruskiewich R."/>
            <person name="Bureau T."/>
            <person name="Miyao A."/>
            <person name="Hirochika H."/>
            <person name="Nishikawa T."/>
            <person name="Kadowaki K."/>
            <person name="Sugiura M."/>
            <person name="Burr B."/>
            <person name="Sasaki T."/>
        </authorList>
    </citation>
    <scope>NUCLEOTIDE SEQUENCE [LARGE SCALE GENOMIC DNA]</scope>
    <source>
        <strain evidence="3">cv. Nipponbare</strain>
    </source>
</reference>
<evidence type="ECO:0000256" key="1">
    <source>
        <dbReference type="ARBA" id="ARBA00009320"/>
    </source>
</evidence>
<dbReference type="Pfam" id="PF19798">
    <property type="entry name" value="Sulfotransfer_5"/>
    <property type="match status" value="1"/>
</dbReference>
<reference evidence="3" key="2">
    <citation type="journal article" date="2008" name="Nucleic Acids Res.">
        <title>The rice annotation project database (RAP-DB): 2008 update.</title>
        <authorList>
            <consortium name="The rice annotation project (RAP)"/>
        </authorList>
    </citation>
    <scope>GENOME REANNOTATION</scope>
    <source>
        <strain evidence="3">cv. Nipponbare</strain>
    </source>
</reference>
<evidence type="ECO:0000313" key="3">
    <source>
        <dbReference type="Proteomes" id="UP000000763"/>
    </source>
</evidence>